<dbReference type="Proteomes" id="UP001163152">
    <property type="component" value="Chromosome"/>
</dbReference>
<dbReference type="EMBL" id="CP113797">
    <property type="protein sequence ID" value="WAL59017.1"/>
    <property type="molecule type" value="Genomic_DNA"/>
</dbReference>
<keyword evidence="1" id="KW-1133">Transmembrane helix</keyword>
<name>A0A9E8ZA24_9CYAN</name>
<dbReference type="AlphaFoldDB" id="A0A9E8ZA24"/>
<gene>
    <name evidence="2" type="ORF">OXH18_17800</name>
</gene>
<dbReference type="RefSeq" id="WP_268608533.1">
    <property type="nucleotide sequence ID" value="NZ_CP113797.1"/>
</dbReference>
<dbReference type="KEGG" id="tsin:OXH18_17800"/>
<keyword evidence="1" id="KW-0812">Transmembrane</keyword>
<feature type="transmembrane region" description="Helical" evidence="1">
    <location>
        <begin position="228"/>
        <end position="247"/>
    </location>
</feature>
<protein>
    <submittedName>
        <fullName evidence="2">PIN domain-containing protein</fullName>
    </submittedName>
</protein>
<keyword evidence="1" id="KW-0472">Membrane</keyword>
<sequence length="309" mass="34434">MVMVPPVILVFDISALSAASSLEWREFSRVGNCYIPQVVYEEVKRLIDRAPDSDLERMARAFHQFYGASGWQVSEANAYHTALTSDAGLPPTRRTTLSLAVGRCAYGMAQEFPNSLVVLVSKDRSLLQRLYEISRFNLCGITGESLLQWSRSGQRPIPVSQTFQQFRAKHRFQPHHSSVSSTFEPSALSAYPIAHTTLLLTAAVRPASARSRLPLFNRSTEWLVAGKSLLVALVSFAIVTYLVWLLFNATGWNTLLQRPSNLQSLRHLMKAQLVLGELPHPDAQEADRERVEGKRLQQISNSTAIGGVI</sequence>
<reference evidence="2" key="1">
    <citation type="submission" date="2022-12" db="EMBL/GenBank/DDBJ databases">
        <title>Polyphasic identification of a Novel Hot-Spring Cyanobacterium Ocullathermofonsia sinensis gen nov. sp. nov. and Genomic Insights on its Adaptations to the Thermal Habitat.</title>
        <authorList>
            <person name="Daroch M."/>
            <person name="Tang J."/>
            <person name="Jiang Y."/>
        </authorList>
    </citation>
    <scope>NUCLEOTIDE SEQUENCE</scope>
    <source>
        <strain evidence="2">PKUAC-SCTA174</strain>
    </source>
</reference>
<keyword evidence="3" id="KW-1185">Reference proteome</keyword>
<evidence type="ECO:0000313" key="3">
    <source>
        <dbReference type="Proteomes" id="UP001163152"/>
    </source>
</evidence>
<proteinExistence type="predicted"/>
<evidence type="ECO:0000256" key="1">
    <source>
        <dbReference type="SAM" id="Phobius"/>
    </source>
</evidence>
<accession>A0A9E8ZA24</accession>
<dbReference type="CDD" id="cd18710">
    <property type="entry name" value="PIN_VapC-like"/>
    <property type="match status" value="1"/>
</dbReference>
<organism evidence="2 3">
    <name type="scientific">Thermocoleostomius sinensis A174</name>
    <dbReference type="NCBI Taxonomy" id="2016057"/>
    <lineage>
        <taxon>Bacteria</taxon>
        <taxon>Bacillati</taxon>
        <taxon>Cyanobacteriota</taxon>
        <taxon>Cyanophyceae</taxon>
        <taxon>Oculatellales</taxon>
        <taxon>Oculatellaceae</taxon>
        <taxon>Thermocoleostomius</taxon>
    </lineage>
</organism>
<evidence type="ECO:0000313" key="2">
    <source>
        <dbReference type="EMBL" id="WAL59017.1"/>
    </source>
</evidence>
<dbReference type="InterPro" id="IPR049931">
    <property type="entry name" value="PIN_VapC-like"/>
</dbReference>